<feature type="compositionally biased region" description="Low complexity" evidence="1">
    <location>
        <begin position="49"/>
        <end position="59"/>
    </location>
</feature>
<organism evidence="4 5">
    <name type="scientific">Saitoella complicata (strain BCRC 22490 / CBS 7301 / JCM 7358 / NBRC 10748 / NRRL Y-17804)</name>
    <dbReference type="NCBI Taxonomy" id="698492"/>
    <lineage>
        <taxon>Eukaryota</taxon>
        <taxon>Fungi</taxon>
        <taxon>Dikarya</taxon>
        <taxon>Ascomycota</taxon>
        <taxon>Taphrinomycotina</taxon>
        <taxon>Taphrinomycotina incertae sedis</taxon>
        <taxon>Saitoella</taxon>
    </lineage>
</organism>
<protein>
    <recommendedName>
        <fullName evidence="6">RNI-like protein</fullName>
    </recommendedName>
</protein>
<dbReference type="SMART" id="SM00367">
    <property type="entry name" value="LRR_CC"/>
    <property type="match status" value="4"/>
</dbReference>
<dbReference type="Pfam" id="PF25372">
    <property type="entry name" value="DUF7885"/>
    <property type="match status" value="1"/>
</dbReference>
<feature type="domain" description="F-box/LRR-repeat protein 15-like leucin rich repeat" evidence="3">
    <location>
        <begin position="326"/>
        <end position="563"/>
    </location>
</feature>
<reference evidence="4 5" key="2">
    <citation type="journal article" date="2014" name="J. Gen. Appl. Microbiol.">
        <title>The early diverging ascomycetous budding yeast Saitoella complicata has three histone deacetylases belonging to the Clr6, Hos2, and Rpd3 lineages.</title>
        <authorList>
            <person name="Nishida H."/>
            <person name="Matsumoto T."/>
            <person name="Kondo S."/>
            <person name="Hamamoto M."/>
            <person name="Yoshikawa H."/>
        </authorList>
    </citation>
    <scope>NUCLEOTIDE SEQUENCE [LARGE SCALE GENOMIC DNA]</scope>
    <source>
        <strain evidence="4 5">NRRL Y-17804</strain>
    </source>
</reference>
<comment type="caution">
    <text evidence="4">The sequence shown here is derived from an EMBL/GenBank/DDBJ whole genome shotgun (WGS) entry which is preliminary data.</text>
</comment>
<feature type="compositionally biased region" description="Polar residues" evidence="1">
    <location>
        <begin position="29"/>
        <end position="38"/>
    </location>
</feature>
<dbReference type="EMBL" id="BACD03000035">
    <property type="protein sequence ID" value="GAO50628.1"/>
    <property type="molecule type" value="Genomic_DNA"/>
</dbReference>
<dbReference type="Pfam" id="PF23550">
    <property type="entry name" value="zf_Tbcl_Rhp7"/>
    <property type="match status" value="1"/>
</dbReference>
<dbReference type="PANTHER" id="PTHR13318:SF162">
    <property type="entry name" value="LEUCINE-RICH REPEAT FAMILY PROTEIN"/>
    <property type="match status" value="1"/>
</dbReference>
<gene>
    <name evidence="4" type="ORF">G7K_4752-t1</name>
</gene>
<dbReference type="InterPro" id="IPR057207">
    <property type="entry name" value="FBXL15_LRR"/>
</dbReference>
<feature type="domain" description="DNA repair protein rhp7 treble clef" evidence="2">
    <location>
        <begin position="161"/>
        <end position="198"/>
    </location>
</feature>
<dbReference type="Gene3D" id="3.80.10.10">
    <property type="entry name" value="Ribonuclease Inhibitor"/>
    <property type="match status" value="2"/>
</dbReference>
<evidence type="ECO:0000256" key="1">
    <source>
        <dbReference type="SAM" id="MobiDB-lite"/>
    </source>
</evidence>
<accession>A0A0E9NLF3</accession>
<evidence type="ECO:0000313" key="5">
    <source>
        <dbReference type="Proteomes" id="UP000033140"/>
    </source>
</evidence>
<dbReference type="InterPro" id="IPR032675">
    <property type="entry name" value="LRR_dom_sf"/>
</dbReference>
<evidence type="ECO:0008006" key="6">
    <source>
        <dbReference type="Google" id="ProtNLM"/>
    </source>
</evidence>
<reference evidence="4 5" key="1">
    <citation type="journal article" date="2011" name="J. Gen. Appl. Microbiol.">
        <title>Draft genome sequencing of the enigmatic yeast Saitoella complicata.</title>
        <authorList>
            <person name="Nishida H."/>
            <person name="Hamamoto M."/>
            <person name="Sugiyama J."/>
        </authorList>
    </citation>
    <scope>NUCLEOTIDE SEQUENCE [LARGE SCALE GENOMIC DNA]</scope>
    <source>
        <strain evidence="4 5">NRRL Y-17804</strain>
    </source>
</reference>
<evidence type="ECO:0000259" key="3">
    <source>
        <dbReference type="Pfam" id="PF25372"/>
    </source>
</evidence>
<proteinExistence type="predicted"/>
<dbReference type="SUPFAM" id="SSF52047">
    <property type="entry name" value="RNI-like"/>
    <property type="match status" value="1"/>
</dbReference>
<dbReference type="InterPro" id="IPR006553">
    <property type="entry name" value="Leu-rich_rpt_Cys-con_subtyp"/>
</dbReference>
<evidence type="ECO:0000259" key="2">
    <source>
        <dbReference type="Pfam" id="PF23550"/>
    </source>
</evidence>
<dbReference type="OMA" id="ACRHISR"/>
<dbReference type="Proteomes" id="UP000033140">
    <property type="component" value="Unassembled WGS sequence"/>
</dbReference>
<feature type="region of interest" description="Disordered" evidence="1">
    <location>
        <begin position="94"/>
        <end position="155"/>
    </location>
</feature>
<reference evidence="4 5" key="3">
    <citation type="journal article" date="2015" name="Genome Announc.">
        <title>Draft Genome Sequence of the Archiascomycetous Yeast Saitoella complicata.</title>
        <authorList>
            <person name="Yamauchi K."/>
            <person name="Kondo S."/>
            <person name="Hamamoto M."/>
            <person name="Takahashi Y."/>
            <person name="Ogura Y."/>
            <person name="Hayashi T."/>
            <person name="Nishida H."/>
        </authorList>
    </citation>
    <scope>NUCLEOTIDE SEQUENCE [LARGE SCALE GENOMIC DNA]</scope>
    <source>
        <strain evidence="4 5">NRRL Y-17804</strain>
    </source>
</reference>
<dbReference type="GO" id="GO:0031146">
    <property type="term" value="P:SCF-dependent proteasomal ubiquitin-dependent protein catabolic process"/>
    <property type="evidence" value="ECO:0007669"/>
    <property type="project" value="TreeGrafter"/>
</dbReference>
<sequence length="637" mass="68111">MSRRSGVRGPHSALTDFLRERGIRVQNLGRRNTNSASESPAPGTLLGDEPAPSAAEEAAVQGTTEEDVDVGEGSSTTVTTSVQQTSTLTVAVAVGNPAPAPGPSIGGKRKRAPAKKKNKKRDDDSDFSDADNDAGGPSAPKDKATGPSKRSAFSHKKRLGPGMIDFCAQCNCRFTITAYTVSTTDETGLLCHTCGSAASTGDGKAADKAAAPKKVVKRKRAAKGKFFDEEKKIGTLQDRCIQLIAKHIHDIDMLGDIGSLNLDKICQIISRNRSLTPSTINLFLDAGVESVKLYDCSKLGVEEFRAVGAKCPFANELYLKWCGRITDDVVQYYADHLTQLTKTTFTGPFLVTVSAWRQFLSTTSTRLESFQLSDTSRWDAETMNTLVDACPNLISLRLSRITPLDDEIVRLATGLPNLTSLDLSWPGKAVSDAAIIDVLNTIGSGLLELNLDGHGMLTDAVLATIRECCGRLQKLSMSECETFTAEGITALFTQWDLNTGLTHLNLSRVLGMNDEALEAVIGHSVATLVSLDINSCDELTSAPLHTLASATASSDILEYIDVSFVRCVDDIVVEALGCVTPISAASGEGGAVGDDRREGAQVRATKRVVRCFGDNRVTETARVGEGVRLVGRESDMM</sequence>
<dbReference type="GO" id="GO:0019005">
    <property type="term" value="C:SCF ubiquitin ligase complex"/>
    <property type="evidence" value="ECO:0007669"/>
    <property type="project" value="TreeGrafter"/>
</dbReference>
<feature type="region of interest" description="Disordered" evidence="1">
    <location>
        <begin position="1"/>
        <end position="82"/>
    </location>
</feature>
<name>A0A0E9NLF3_SAICN</name>
<keyword evidence="5" id="KW-1185">Reference proteome</keyword>
<dbReference type="STRING" id="698492.A0A0E9NLF3"/>
<dbReference type="AlphaFoldDB" id="A0A0E9NLF3"/>
<dbReference type="InterPro" id="IPR056451">
    <property type="entry name" value="Znf_Tbcl_Rhp7"/>
</dbReference>
<feature type="compositionally biased region" description="Basic residues" evidence="1">
    <location>
        <begin position="107"/>
        <end position="119"/>
    </location>
</feature>
<dbReference type="PANTHER" id="PTHR13318">
    <property type="entry name" value="PARTNER OF PAIRED, ISOFORM B-RELATED"/>
    <property type="match status" value="1"/>
</dbReference>
<evidence type="ECO:0000313" key="4">
    <source>
        <dbReference type="EMBL" id="GAO50628.1"/>
    </source>
</evidence>